<dbReference type="OrthoDB" id="441129at2759"/>
<keyword evidence="4" id="KW-0963">Cytoplasm</keyword>
<evidence type="ECO:0000313" key="13">
    <source>
        <dbReference type="Ensembl" id="ENSLACP00000023043.1"/>
    </source>
</evidence>
<keyword evidence="14" id="KW-1185">Reference proteome</keyword>
<dbReference type="GeneTree" id="ENSGT00940000154427"/>
<evidence type="ECO:0000259" key="12">
    <source>
        <dbReference type="Pfam" id="PF14988"/>
    </source>
</evidence>
<dbReference type="GeneID" id="102364657"/>
<dbReference type="eggNOG" id="ENOG502QRCW">
    <property type="taxonomic scope" value="Eukaryota"/>
</dbReference>
<evidence type="ECO:0000256" key="1">
    <source>
        <dbReference type="ARBA" id="ARBA00004120"/>
    </source>
</evidence>
<accession>M3XJY7</accession>
<evidence type="ECO:0000313" key="14">
    <source>
        <dbReference type="Proteomes" id="UP000008672"/>
    </source>
</evidence>
<feature type="region of interest" description="Disordered" evidence="11">
    <location>
        <begin position="468"/>
        <end position="503"/>
    </location>
</feature>
<keyword evidence="7" id="KW-0206">Cytoskeleton</keyword>
<reference evidence="13" key="2">
    <citation type="submission" date="2025-08" db="UniProtKB">
        <authorList>
            <consortium name="Ensembl"/>
        </authorList>
    </citation>
    <scope>IDENTIFICATION</scope>
</reference>
<dbReference type="OMA" id="MEADKWT"/>
<protein>
    <recommendedName>
        <fullName evidence="3">Basal body-orientation factor 1</fullName>
    </recommendedName>
    <alternativeName>
        <fullName evidence="9">Coiled-coil domain-containing protein 176</fullName>
    </alternativeName>
</protein>
<dbReference type="STRING" id="7897.ENSLACP00000023043"/>
<dbReference type="EMBL" id="AFYH01003243">
    <property type="status" value="NOT_ANNOTATED_CDS"/>
    <property type="molecule type" value="Genomic_DNA"/>
</dbReference>
<feature type="region of interest" description="Disordered" evidence="11">
    <location>
        <begin position="1"/>
        <end position="30"/>
    </location>
</feature>
<keyword evidence="8" id="KW-0966">Cell projection</keyword>
<evidence type="ECO:0000256" key="6">
    <source>
        <dbReference type="ARBA" id="ARBA00023069"/>
    </source>
</evidence>
<evidence type="ECO:0000256" key="8">
    <source>
        <dbReference type="ARBA" id="ARBA00023273"/>
    </source>
</evidence>
<evidence type="ECO:0000256" key="11">
    <source>
        <dbReference type="SAM" id="MobiDB-lite"/>
    </source>
</evidence>
<evidence type="ECO:0000256" key="5">
    <source>
        <dbReference type="ARBA" id="ARBA00023054"/>
    </source>
</evidence>
<feature type="domain" description="DUF4515" evidence="12">
    <location>
        <begin position="85"/>
        <end position="274"/>
    </location>
</feature>
<evidence type="ECO:0000256" key="3">
    <source>
        <dbReference type="ARBA" id="ARBA00015392"/>
    </source>
</evidence>
<dbReference type="PANTHER" id="PTHR14845">
    <property type="entry name" value="COILED-COIL DOMAIN-CONTAINING 166"/>
    <property type="match status" value="1"/>
</dbReference>
<reference evidence="14" key="1">
    <citation type="submission" date="2011-08" db="EMBL/GenBank/DDBJ databases">
        <title>The draft genome of Latimeria chalumnae.</title>
        <authorList>
            <person name="Di Palma F."/>
            <person name="Alfoldi J."/>
            <person name="Johnson J."/>
            <person name="Berlin A."/>
            <person name="Gnerre S."/>
            <person name="Jaffe D."/>
            <person name="MacCallum I."/>
            <person name="Young S."/>
            <person name="Walker B.J."/>
            <person name="Lander E."/>
            <person name="Lindblad-Toh K."/>
        </authorList>
    </citation>
    <scope>NUCLEOTIDE SEQUENCE [LARGE SCALE GENOMIC DNA]</scope>
    <source>
        <strain evidence="14">Wild caught</strain>
    </source>
</reference>
<feature type="coiled-coil region" evidence="10">
    <location>
        <begin position="240"/>
        <end position="362"/>
    </location>
</feature>
<dbReference type="Pfam" id="PF14988">
    <property type="entry name" value="DUF4515"/>
    <property type="match status" value="1"/>
</dbReference>
<feature type="compositionally biased region" description="Polar residues" evidence="11">
    <location>
        <begin position="472"/>
        <end position="484"/>
    </location>
</feature>
<dbReference type="Ensembl" id="ENSLACT00000025913.1">
    <property type="protein sequence ID" value="ENSLACP00000023043.1"/>
    <property type="gene ID" value="ENSLACG00000018403.2"/>
</dbReference>
<dbReference type="InterPro" id="IPR032777">
    <property type="entry name" value="DUF4515"/>
</dbReference>
<dbReference type="EMBL" id="AFYH01003242">
    <property type="status" value="NOT_ANNOTATED_CDS"/>
    <property type="molecule type" value="Genomic_DNA"/>
</dbReference>
<name>M3XJY7_LATCH</name>
<feature type="compositionally biased region" description="Basic residues" evidence="11">
    <location>
        <begin position="1"/>
        <end position="21"/>
    </location>
</feature>
<sequence>MPKKKGKGKKGKRKGKGKKGGKSVSKADKELDIEKIKENVALWEARLNATEKSRVEYREAARHLARTNEDLVNQHHQLERDTVEVIAFLKKKDADKDAQIAKLRQLLIDQRKTSQEESMRLEESYKQQIAHCEEKLLRRENEIRLIQGELNMIKDFRKKKSLIQRELNTVKESMYIANKEHKDMLSNMEHKFFDEKVRLEKEAEQKIALLAERAHNEAVVHLGETARSVFRENVRLTESLNYHIKELEELKKVKEKLENENQALTQHKETNDRLVEKKVSQSKQQLEQIQDFKKKIESLEKVLSIMTQEFETELKKRELQVVDETEGTQMENKKLRKLLEMKDREVNRVKKLARNVLEQRREVETFFLEALDQVKREIVVSREFYKQVAQEAYNKRMIEATAGKEEYPKVRTFIKNENSTNSVHRDLEEAEKWTNIKTGKIDISELTWEQKEKVLRLLFAKMNGLRLRKQNPKQSSSAPASPTLSIKGEQHPGALDPAPGATFITQQAMVADSVASSRQQPHLPAIGH</sequence>
<gene>
    <name evidence="13" type="primary">BBOF1</name>
</gene>
<evidence type="ECO:0000256" key="2">
    <source>
        <dbReference type="ARBA" id="ARBA00007508"/>
    </source>
</evidence>
<dbReference type="PANTHER" id="PTHR14845:SF5">
    <property type="entry name" value="BASAL BODY-ORIENTATION FACTOR 1"/>
    <property type="match status" value="1"/>
</dbReference>
<dbReference type="AlphaFoldDB" id="M3XJY7"/>
<keyword evidence="5 10" id="KW-0175">Coiled coil</keyword>
<keyword evidence="6" id="KW-0969">Cilium</keyword>
<dbReference type="InParanoid" id="M3XJY7"/>
<dbReference type="FunCoup" id="M3XJY7">
    <property type="interactions" value="81"/>
</dbReference>
<evidence type="ECO:0000256" key="4">
    <source>
        <dbReference type="ARBA" id="ARBA00022490"/>
    </source>
</evidence>
<evidence type="ECO:0000256" key="7">
    <source>
        <dbReference type="ARBA" id="ARBA00023212"/>
    </source>
</evidence>
<proteinExistence type="inferred from homology"/>
<reference evidence="13" key="3">
    <citation type="submission" date="2025-09" db="UniProtKB">
        <authorList>
            <consortium name="Ensembl"/>
        </authorList>
    </citation>
    <scope>IDENTIFICATION</scope>
</reference>
<comment type="similarity">
    <text evidence="2">Belongs to the BBOF1 family.</text>
</comment>
<dbReference type="Proteomes" id="UP000008672">
    <property type="component" value="Unassembled WGS sequence"/>
</dbReference>
<organism evidence="13 14">
    <name type="scientific">Latimeria chalumnae</name>
    <name type="common">Coelacanth</name>
    <dbReference type="NCBI Taxonomy" id="7897"/>
    <lineage>
        <taxon>Eukaryota</taxon>
        <taxon>Metazoa</taxon>
        <taxon>Chordata</taxon>
        <taxon>Craniata</taxon>
        <taxon>Vertebrata</taxon>
        <taxon>Euteleostomi</taxon>
        <taxon>Coelacanthiformes</taxon>
        <taxon>Coelacanthidae</taxon>
        <taxon>Latimeria</taxon>
    </lineage>
</organism>
<evidence type="ECO:0000256" key="10">
    <source>
        <dbReference type="SAM" id="Coils"/>
    </source>
</evidence>
<evidence type="ECO:0000256" key="9">
    <source>
        <dbReference type="ARBA" id="ARBA00031573"/>
    </source>
</evidence>
<dbReference type="EMBL" id="AFYH01003244">
    <property type="status" value="NOT_ANNOTATED_CDS"/>
    <property type="molecule type" value="Genomic_DNA"/>
</dbReference>
<comment type="subcellular location">
    <subcellularLocation>
        <location evidence="1">Cytoplasm</location>
        <location evidence="1">Cytoskeleton</location>
        <location evidence="1">Cilium basal body</location>
    </subcellularLocation>
</comment>
<dbReference type="KEGG" id="lcm:102364657"/>